<evidence type="ECO:0000256" key="5">
    <source>
        <dbReference type="ARBA" id="ARBA00023136"/>
    </source>
</evidence>
<dbReference type="Pfam" id="PF12949">
    <property type="entry name" value="HeH"/>
    <property type="match status" value="1"/>
</dbReference>
<evidence type="ECO:0000256" key="1">
    <source>
        <dbReference type="ARBA" id="ARBA00004540"/>
    </source>
</evidence>
<evidence type="ECO:0000259" key="8">
    <source>
        <dbReference type="Pfam" id="PF09402"/>
    </source>
</evidence>
<dbReference type="GO" id="GO:0034399">
    <property type="term" value="C:nuclear periphery"/>
    <property type="evidence" value="ECO:0007669"/>
    <property type="project" value="TreeGrafter"/>
</dbReference>
<evidence type="ECO:0000256" key="6">
    <source>
        <dbReference type="ARBA" id="ARBA00023242"/>
    </source>
</evidence>
<dbReference type="PANTHER" id="PTHR47808">
    <property type="entry name" value="INNER NUCLEAR MEMBRANE PROTEIN HEH2-RELATED"/>
    <property type="match status" value="1"/>
</dbReference>
<feature type="region of interest" description="Disordered" evidence="7">
    <location>
        <begin position="712"/>
        <end position="734"/>
    </location>
</feature>
<feature type="compositionally biased region" description="Basic residues" evidence="7">
    <location>
        <begin position="125"/>
        <end position="148"/>
    </location>
</feature>
<reference evidence="10 11" key="1">
    <citation type="submission" date="2019-10" db="EMBL/GenBank/DDBJ databases">
        <authorList>
            <person name="Palmer J.M."/>
        </authorList>
    </citation>
    <scope>NUCLEOTIDE SEQUENCE [LARGE SCALE GENOMIC DNA]</scope>
    <source>
        <strain evidence="10 11">TWF696</strain>
    </source>
</reference>
<dbReference type="InterPro" id="IPR041885">
    <property type="entry name" value="MAN1_winged_helix_dom"/>
</dbReference>
<accession>A0AAV9VGF1</accession>
<comment type="subcellular location">
    <subcellularLocation>
        <location evidence="1">Nucleus inner membrane</location>
    </subcellularLocation>
</comment>
<dbReference type="AlphaFoldDB" id="A0AAV9VGF1"/>
<comment type="caution">
    <text evidence="10">The sequence shown here is derived from an EMBL/GenBank/DDBJ whole genome shotgun (WGS) entry which is preliminary data.</text>
</comment>
<evidence type="ECO:0000313" key="10">
    <source>
        <dbReference type="EMBL" id="KAK6359827.1"/>
    </source>
</evidence>
<dbReference type="CDD" id="cd12935">
    <property type="entry name" value="LEM_like"/>
    <property type="match status" value="1"/>
</dbReference>
<feature type="compositionally biased region" description="Polar residues" evidence="7">
    <location>
        <begin position="271"/>
        <end position="281"/>
    </location>
</feature>
<dbReference type="PANTHER" id="PTHR47808:SF2">
    <property type="entry name" value="LEM DOMAIN-CONTAINING PROTEIN 2"/>
    <property type="match status" value="1"/>
</dbReference>
<evidence type="ECO:0000256" key="7">
    <source>
        <dbReference type="SAM" id="MobiDB-lite"/>
    </source>
</evidence>
<dbReference type="InterPro" id="IPR018996">
    <property type="entry name" value="Man1/Src1-like_C"/>
</dbReference>
<dbReference type="GO" id="GO:0003682">
    <property type="term" value="F:chromatin binding"/>
    <property type="evidence" value="ECO:0007669"/>
    <property type="project" value="InterPro"/>
</dbReference>
<protein>
    <submittedName>
        <fullName evidence="10">Inner nuclear membrane protein enriched at telomere/subtelomere region</fullName>
    </submittedName>
</protein>
<feature type="domain" description="HeH/LEM" evidence="9">
    <location>
        <begin position="15"/>
        <end position="48"/>
    </location>
</feature>
<dbReference type="GO" id="GO:0005783">
    <property type="term" value="C:endoplasmic reticulum"/>
    <property type="evidence" value="ECO:0007669"/>
    <property type="project" value="TreeGrafter"/>
</dbReference>
<evidence type="ECO:0000256" key="4">
    <source>
        <dbReference type="ARBA" id="ARBA00022989"/>
    </source>
</evidence>
<feature type="compositionally biased region" description="Acidic residues" evidence="7">
    <location>
        <begin position="108"/>
        <end position="119"/>
    </location>
</feature>
<sequence>MDEDEFFYLQPGFDANSLTMPQIRSILLKHDIEYPSGVKKAKLVEIFDTALASQASSILKQHSKVKASSKGIVNAEDYGTIGEPEITPTPRKRASRRTASSVVSSVVTDDDGTTGDEEAVSSMRRASRRATTPKKRNASPVKRGRKSSVRPETTDDEGPAVAVEETPKPRRGRKSLATKTPEPQPVREPTPKLPTPEPPAPEPVAAEDEPAFSSENPFQMGSSPHYRASIDGGRRRSMPNKDTPRKVDSTRRRTEGVPSVRKSPEVATFPTGRSTTPTKRVSMSRFASLTPERKINAVHEDIDRQNAEMERLIFRESENEDYIKQEDDSNLSLDPGEEFTPEEQLEVELEDENANAVTKIARRRTKSTGVGAASIKFLYTLIFVAIVAYGSWWRKEKLEVGYCGIGKPSLRNADFPDWINNLSPQCEPCPPHAICRENLGTECYTDYVLVPHPFSFWGAVPFAPTCQPDSEKIRRVSVLSDAVVKRLRDRAAAIECGTVKVGKEEEEGLLENDIKQTLYAMKSPTLSDAQFNELWDNAVQELERKKEVITTMTSGGDRSFRSTNLSHVPLICSIRKNAISFLYRWKLEFLGSLLLLVAGWKFRSVMQRRRVYSRQVQRLVGLALRRLAQQQQAYYTDKTADIAYVPVNQLRDQILSREFDPEKRQELWAGVGRVVEMNANVRTTKLEHMGEIMRCWTWIGSSALLDMDVGAGAGEDEEEDSEDEKELRSIMGEGDKKKDLVKSRDDLAPRILY</sequence>
<feature type="compositionally biased region" description="Acidic residues" evidence="7">
    <location>
        <begin position="714"/>
        <end position="724"/>
    </location>
</feature>
<feature type="region of interest" description="Disordered" evidence="7">
    <location>
        <begin position="80"/>
        <end position="281"/>
    </location>
</feature>
<keyword evidence="4" id="KW-1133">Transmembrane helix</keyword>
<keyword evidence="5" id="KW-0472">Membrane</keyword>
<dbReference type="Gene3D" id="1.10.10.1180">
    <property type="entry name" value="MAN1, winged-helix domain"/>
    <property type="match status" value="1"/>
</dbReference>
<feature type="compositionally biased region" description="Basic and acidic residues" evidence="7">
    <location>
        <begin position="725"/>
        <end position="734"/>
    </location>
</feature>
<dbReference type="InterPro" id="IPR044780">
    <property type="entry name" value="Heh2/Src1"/>
</dbReference>
<organism evidence="10 11">
    <name type="scientific">Orbilia brochopaga</name>
    <dbReference type="NCBI Taxonomy" id="3140254"/>
    <lineage>
        <taxon>Eukaryota</taxon>
        <taxon>Fungi</taxon>
        <taxon>Dikarya</taxon>
        <taxon>Ascomycota</taxon>
        <taxon>Pezizomycotina</taxon>
        <taxon>Orbiliomycetes</taxon>
        <taxon>Orbiliales</taxon>
        <taxon>Orbiliaceae</taxon>
        <taxon>Orbilia</taxon>
    </lineage>
</organism>
<proteinExistence type="predicted"/>
<feature type="compositionally biased region" description="Pro residues" evidence="7">
    <location>
        <begin position="182"/>
        <end position="202"/>
    </location>
</feature>
<evidence type="ECO:0000313" key="11">
    <source>
        <dbReference type="Proteomes" id="UP001375240"/>
    </source>
</evidence>
<dbReference type="Proteomes" id="UP001375240">
    <property type="component" value="Unassembled WGS sequence"/>
</dbReference>
<feature type="compositionally biased region" description="Polar residues" evidence="7">
    <location>
        <begin position="213"/>
        <end position="222"/>
    </location>
</feature>
<feature type="domain" description="Man1/Src1-like C-terminal" evidence="8">
    <location>
        <begin position="381"/>
        <end position="701"/>
    </location>
</feature>
<feature type="compositionally biased region" description="Low complexity" evidence="7">
    <location>
        <begin position="97"/>
        <end position="107"/>
    </location>
</feature>
<keyword evidence="6" id="KW-0539">Nucleus</keyword>
<evidence type="ECO:0000259" key="9">
    <source>
        <dbReference type="Pfam" id="PF12949"/>
    </source>
</evidence>
<keyword evidence="2" id="KW-0597">Phosphoprotein</keyword>
<evidence type="ECO:0000256" key="3">
    <source>
        <dbReference type="ARBA" id="ARBA00022692"/>
    </source>
</evidence>
<keyword evidence="11" id="KW-1185">Reference proteome</keyword>
<dbReference type="GO" id="GO:0005637">
    <property type="term" value="C:nuclear inner membrane"/>
    <property type="evidence" value="ECO:0007669"/>
    <property type="project" value="UniProtKB-SubCell"/>
</dbReference>
<dbReference type="InterPro" id="IPR025856">
    <property type="entry name" value="HeH/LEM_domain"/>
</dbReference>
<gene>
    <name evidence="10" type="primary">SRC1</name>
    <name evidence="10" type="ORF">TWF696_000963</name>
</gene>
<dbReference type="GO" id="GO:0071763">
    <property type="term" value="P:nuclear membrane organization"/>
    <property type="evidence" value="ECO:0007669"/>
    <property type="project" value="TreeGrafter"/>
</dbReference>
<keyword evidence="3" id="KW-0812">Transmembrane</keyword>
<evidence type="ECO:0000256" key="2">
    <source>
        <dbReference type="ARBA" id="ARBA00022553"/>
    </source>
</evidence>
<dbReference type="Pfam" id="PF09402">
    <property type="entry name" value="MSC"/>
    <property type="match status" value="1"/>
</dbReference>
<feature type="compositionally biased region" description="Basic and acidic residues" evidence="7">
    <location>
        <begin position="242"/>
        <end position="255"/>
    </location>
</feature>
<dbReference type="EMBL" id="JAVHNQ010000001">
    <property type="protein sequence ID" value="KAK6359827.1"/>
    <property type="molecule type" value="Genomic_DNA"/>
</dbReference>
<name>A0AAV9VGF1_9PEZI</name>